<evidence type="ECO:0000313" key="3">
    <source>
        <dbReference type="Proteomes" id="UP000320390"/>
    </source>
</evidence>
<organism evidence="2 3">
    <name type="scientific">Saltatorellus ferox</name>
    <dbReference type="NCBI Taxonomy" id="2528018"/>
    <lineage>
        <taxon>Bacteria</taxon>
        <taxon>Pseudomonadati</taxon>
        <taxon>Planctomycetota</taxon>
        <taxon>Planctomycetia</taxon>
        <taxon>Planctomycetia incertae sedis</taxon>
        <taxon>Saltatorellus</taxon>
    </lineage>
</organism>
<feature type="region of interest" description="Disordered" evidence="1">
    <location>
        <begin position="51"/>
        <end position="91"/>
    </location>
</feature>
<proteinExistence type="predicted"/>
<dbReference type="EMBL" id="CP036434">
    <property type="protein sequence ID" value="QDV09512.1"/>
    <property type="molecule type" value="Genomic_DNA"/>
</dbReference>
<dbReference type="PROSITE" id="PS51318">
    <property type="entry name" value="TAT"/>
    <property type="match status" value="1"/>
</dbReference>
<evidence type="ECO:0000256" key="1">
    <source>
        <dbReference type="SAM" id="MobiDB-lite"/>
    </source>
</evidence>
<sequence>MWPDSRKRRALLAGIAALGVAVALALVMHEPAANTAPLAIVSRASAAPDGARAGGPLASLAPPREETIGPGAGTFDSATRAHAQPERLTDDDHHAAEFTLHLIDGGSREPLSFTLVGFRQPDLTWSRAFTDAEGRVRAPEPPPSKGLAMRSYGVVLGAQDDDSAVIGSVYEVTTRYLVASKTLTDASPKGLFGQRLVPVALRSIAEGIQHLSFFVYDPTSQSGTKTIFGSVERVPEPLASVLSQATHVLQVDPGPHSIAAEPGVAPWLQANAAQAFPNRQIHAMGIADGKLYHAMTAARQLPRPGQEPLKLTMAPTAPSWIPMAEVQAQYESLLRLDLDEAAVPPK</sequence>
<dbReference type="RefSeq" id="WP_145203999.1">
    <property type="nucleotide sequence ID" value="NZ_CP036434.1"/>
</dbReference>
<gene>
    <name evidence="2" type="ORF">Poly30_50700</name>
</gene>
<dbReference type="InterPro" id="IPR006311">
    <property type="entry name" value="TAT_signal"/>
</dbReference>
<dbReference type="AlphaFoldDB" id="A0A518EZK1"/>
<protein>
    <submittedName>
        <fullName evidence="2">Uncharacterized protein</fullName>
    </submittedName>
</protein>
<keyword evidence="3" id="KW-1185">Reference proteome</keyword>
<evidence type="ECO:0000313" key="2">
    <source>
        <dbReference type="EMBL" id="QDV09512.1"/>
    </source>
</evidence>
<dbReference type="Proteomes" id="UP000320390">
    <property type="component" value="Chromosome"/>
</dbReference>
<accession>A0A518EZK1</accession>
<reference evidence="2 3" key="1">
    <citation type="submission" date="2019-02" db="EMBL/GenBank/DDBJ databases">
        <title>Deep-cultivation of Planctomycetes and their phenomic and genomic characterization uncovers novel biology.</title>
        <authorList>
            <person name="Wiegand S."/>
            <person name="Jogler M."/>
            <person name="Boedeker C."/>
            <person name="Pinto D."/>
            <person name="Vollmers J."/>
            <person name="Rivas-Marin E."/>
            <person name="Kohn T."/>
            <person name="Peeters S.H."/>
            <person name="Heuer A."/>
            <person name="Rast P."/>
            <person name="Oberbeckmann S."/>
            <person name="Bunk B."/>
            <person name="Jeske O."/>
            <person name="Meyerdierks A."/>
            <person name="Storesund J.E."/>
            <person name="Kallscheuer N."/>
            <person name="Luecker S."/>
            <person name="Lage O.M."/>
            <person name="Pohl T."/>
            <person name="Merkel B.J."/>
            <person name="Hornburger P."/>
            <person name="Mueller R.-W."/>
            <person name="Bruemmer F."/>
            <person name="Labrenz M."/>
            <person name="Spormann A.M."/>
            <person name="Op den Camp H."/>
            <person name="Overmann J."/>
            <person name="Amann R."/>
            <person name="Jetten M.S.M."/>
            <person name="Mascher T."/>
            <person name="Medema M.H."/>
            <person name="Devos D.P."/>
            <person name="Kaster A.-K."/>
            <person name="Ovreas L."/>
            <person name="Rohde M."/>
            <person name="Galperin M.Y."/>
            <person name="Jogler C."/>
        </authorList>
    </citation>
    <scope>NUCLEOTIDE SEQUENCE [LARGE SCALE GENOMIC DNA]</scope>
    <source>
        <strain evidence="2 3">Poly30</strain>
    </source>
</reference>
<name>A0A518EZK1_9BACT</name>